<evidence type="ECO:0000313" key="1">
    <source>
        <dbReference type="EMBL" id="CAD0004008.1"/>
    </source>
</evidence>
<sequence length="148" mass="16974">MISCRKSEIPVSKFVGTWHDTEYIVPGKSSIIIKKDSSFYYRSAGCDWRVKSKGNWKIIGDSIELNSTTSDTCYRMFPFVECISFGKYKGKDLLTIPNCNPKDDASFAIFNKEMFYIKNDSLVYKLKASSNCPDTLKIAYARTQKIKR</sequence>
<keyword evidence="2" id="KW-1185">Reference proteome</keyword>
<proteinExistence type="predicted"/>
<protein>
    <recommendedName>
        <fullName evidence="3">Lipocalin-like domain-containing protein</fullName>
    </recommendedName>
</protein>
<comment type="caution">
    <text evidence="1">The sequence shown here is derived from an EMBL/GenBank/DDBJ whole genome shotgun (WGS) entry which is preliminary data.</text>
</comment>
<dbReference type="RefSeq" id="WP_180908792.1">
    <property type="nucleotide sequence ID" value="NZ_CAIJDP010000067.1"/>
</dbReference>
<accession>A0A6V6YWU5</accession>
<gene>
    <name evidence="1" type="ORF">FLAT13_02004</name>
</gene>
<evidence type="ECO:0000313" key="2">
    <source>
        <dbReference type="Proteomes" id="UP000530060"/>
    </source>
</evidence>
<organism evidence="1 2">
    <name type="scientific">Flavobacterium salmonis</name>
    <dbReference type="NCBI Taxonomy" id="2654844"/>
    <lineage>
        <taxon>Bacteria</taxon>
        <taxon>Pseudomonadati</taxon>
        <taxon>Bacteroidota</taxon>
        <taxon>Flavobacteriia</taxon>
        <taxon>Flavobacteriales</taxon>
        <taxon>Flavobacteriaceae</taxon>
        <taxon>Flavobacterium</taxon>
    </lineage>
</organism>
<evidence type="ECO:0008006" key="3">
    <source>
        <dbReference type="Google" id="ProtNLM"/>
    </source>
</evidence>
<dbReference type="EMBL" id="CAIJDP010000067">
    <property type="protein sequence ID" value="CAD0004008.1"/>
    <property type="molecule type" value="Genomic_DNA"/>
</dbReference>
<dbReference type="AlphaFoldDB" id="A0A6V6YWU5"/>
<name>A0A6V6YWU5_9FLAO</name>
<reference evidence="1 2" key="1">
    <citation type="submission" date="2020-06" db="EMBL/GenBank/DDBJ databases">
        <authorList>
            <person name="Criscuolo A."/>
        </authorList>
    </citation>
    <scope>NUCLEOTIDE SEQUENCE [LARGE SCALE GENOMIC DNA]</scope>
    <source>
        <strain evidence="2">CIP 111411</strain>
    </source>
</reference>
<dbReference type="Proteomes" id="UP000530060">
    <property type="component" value="Unassembled WGS sequence"/>
</dbReference>